<dbReference type="EMBL" id="JAKGAQ010000002">
    <property type="protein sequence ID" value="MCF2871831.1"/>
    <property type="molecule type" value="Genomic_DNA"/>
</dbReference>
<feature type="transmembrane region" description="Helical" evidence="6">
    <location>
        <begin position="147"/>
        <end position="169"/>
    </location>
</feature>
<gene>
    <name evidence="7" type="ORF">L0664_12195</name>
</gene>
<evidence type="ECO:0000256" key="4">
    <source>
        <dbReference type="ARBA" id="ARBA00022989"/>
    </source>
</evidence>
<accession>A0ABS9D095</accession>
<protein>
    <submittedName>
        <fullName evidence="7">LysE family transporter</fullName>
    </submittedName>
</protein>
<evidence type="ECO:0000256" key="6">
    <source>
        <dbReference type="SAM" id="Phobius"/>
    </source>
</evidence>
<feature type="transmembrane region" description="Helical" evidence="6">
    <location>
        <begin position="44"/>
        <end position="67"/>
    </location>
</feature>
<evidence type="ECO:0000313" key="8">
    <source>
        <dbReference type="Proteomes" id="UP001200557"/>
    </source>
</evidence>
<evidence type="ECO:0000256" key="5">
    <source>
        <dbReference type="ARBA" id="ARBA00023136"/>
    </source>
</evidence>
<comment type="subcellular location">
    <subcellularLocation>
        <location evidence="1">Cell membrane</location>
        <topology evidence="1">Multi-pass membrane protein</topology>
    </subcellularLocation>
</comment>
<reference evidence="7 8" key="1">
    <citation type="submission" date="2022-01" db="EMBL/GenBank/DDBJ databases">
        <title>Octadecabacter sp. nov., isolated from a marine alga.</title>
        <authorList>
            <person name="Jin M.S."/>
            <person name="Kim H.M."/>
            <person name="Han D.M."/>
            <person name="Jung J.J."/>
            <person name="Jeon C.O."/>
        </authorList>
    </citation>
    <scope>NUCLEOTIDE SEQUENCE [LARGE SCALE GENOMIC DNA]</scope>
    <source>
        <strain evidence="7 8">G9-8</strain>
    </source>
</reference>
<evidence type="ECO:0000256" key="3">
    <source>
        <dbReference type="ARBA" id="ARBA00022692"/>
    </source>
</evidence>
<dbReference type="RefSeq" id="WP_235226125.1">
    <property type="nucleotide sequence ID" value="NZ_JAKGAQ010000002.1"/>
</dbReference>
<comment type="caution">
    <text evidence="7">The sequence shown here is derived from an EMBL/GenBank/DDBJ whole genome shotgun (WGS) entry which is preliminary data.</text>
</comment>
<keyword evidence="2" id="KW-1003">Cell membrane</keyword>
<evidence type="ECO:0000313" key="7">
    <source>
        <dbReference type="EMBL" id="MCF2871831.1"/>
    </source>
</evidence>
<keyword evidence="5 6" id="KW-0472">Membrane</keyword>
<dbReference type="PANTHER" id="PTHR30086">
    <property type="entry name" value="ARGININE EXPORTER PROTEIN ARGO"/>
    <property type="match status" value="1"/>
</dbReference>
<evidence type="ECO:0000256" key="1">
    <source>
        <dbReference type="ARBA" id="ARBA00004651"/>
    </source>
</evidence>
<keyword evidence="4 6" id="KW-1133">Transmembrane helix</keyword>
<dbReference type="Pfam" id="PF01810">
    <property type="entry name" value="LysE"/>
    <property type="match status" value="1"/>
</dbReference>
<keyword evidence="3 6" id="KW-0812">Transmembrane</keyword>
<dbReference type="PANTHER" id="PTHR30086:SF19">
    <property type="entry name" value="THREONINE EFFLUX PROTEIN"/>
    <property type="match status" value="1"/>
</dbReference>
<dbReference type="Proteomes" id="UP001200557">
    <property type="component" value="Unassembled WGS sequence"/>
</dbReference>
<sequence length="207" mass="21550">MSDFLFPLPLILLGWAIGGGSPGPATLAISGTSMAHGRSMGLRLAFGVVIGSATWGIAAALGFSAIMISNVWLFETVRYAGAAYLLYLAVKSLHAAWVGQAAKAPQATRIGAFGKGLTLHLTNPKAVLGWGAIYAVVMTPDAQPMSVALLFCALISTSAVVFLGYAVLFSSAPIARGYARLSRWFNLAFGILFGAASLKLLTTKLTP</sequence>
<organism evidence="7 8">
    <name type="scientific">Octadecabacter dasysiphoniae</name>
    <dbReference type="NCBI Taxonomy" id="2909341"/>
    <lineage>
        <taxon>Bacteria</taxon>
        <taxon>Pseudomonadati</taxon>
        <taxon>Pseudomonadota</taxon>
        <taxon>Alphaproteobacteria</taxon>
        <taxon>Rhodobacterales</taxon>
        <taxon>Roseobacteraceae</taxon>
        <taxon>Octadecabacter</taxon>
    </lineage>
</organism>
<dbReference type="InterPro" id="IPR001123">
    <property type="entry name" value="LeuE-type"/>
</dbReference>
<feature type="transmembrane region" description="Helical" evidence="6">
    <location>
        <begin position="79"/>
        <end position="97"/>
    </location>
</feature>
<name>A0ABS9D095_9RHOB</name>
<proteinExistence type="predicted"/>
<feature type="transmembrane region" description="Helical" evidence="6">
    <location>
        <begin position="181"/>
        <end position="201"/>
    </location>
</feature>
<evidence type="ECO:0000256" key="2">
    <source>
        <dbReference type="ARBA" id="ARBA00022475"/>
    </source>
</evidence>
<keyword evidence="8" id="KW-1185">Reference proteome</keyword>